<evidence type="ECO:0000256" key="5">
    <source>
        <dbReference type="ARBA" id="ARBA00022832"/>
    </source>
</evidence>
<dbReference type="GO" id="GO:0009922">
    <property type="term" value="F:fatty acid elongase activity"/>
    <property type="evidence" value="ECO:0007669"/>
    <property type="project" value="UniProtKB-EC"/>
</dbReference>
<feature type="transmembrane region" description="Helical" evidence="10">
    <location>
        <begin position="27"/>
        <end position="45"/>
    </location>
</feature>
<comment type="subcellular location">
    <subcellularLocation>
        <location evidence="1">Membrane</location>
        <topology evidence="1">Multi-pass membrane protein</topology>
    </subcellularLocation>
</comment>
<feature type="transmembrane region" description="Helical" evidence="10">
    <location>
        <begin position="235"/>
        <end position="254"/>
    </location>
</feature>
<feature type="transmembrane region" description="Helical" evidence="10">
    <location>
        <begin position="205"/>
        <end position="223"/>
    </location>
</feature>
<dbReference type="GO" id="GO:0034626">
    <property type="term" value="P:fatty acid elongation, polyunsaturated fatty acid"/>
    <property type="evidence" value="ECO:0007669"/>
    <property type="project" value="TreeGrafter"/>
</dbReference>
<comment type="similarity">
    <text evidence="10">Belongs to the ELO family.</text>
</comment>
<keyword evidence="6 10" id="KW-1133">Transmembrane helix</keyword>
<comment type="catalytic activity">
    <reaction evidence="10">
        <text>a very-long-chain acyl-CoA + malonyl-CoA + H(+) = a very-long-chain 3-oxoacyl-CoA + CO2 + CoA</text>
        <dbReference type="Rhea" id="RHEA:32727"/>
        <dbReference type="ChEBI" id="CHEBI:15378"/>
        <dbReference type="ChEBI" id="CHEBI:16526"/>
        <dbReference type="ChEBI" id="CHEBI:57287"/>
        <dbReference type="ChEBI" id="CHEBI:57384"/>
        <dbReference type="ChEBI" id="CHEBI:90725"/>
        <dbReference type="ChEBI" id="CHEBI:90736"/>
        <dbReference type="EC" id="2.3.1.199"/>
    </reaction>
</comment>
<reference evidence="11" key="1">
    <citation type="journal article" date="2024" name="Gigascience">
        <title>Chromosome-level genome of the poultry shaft louse Menopon gallinae provides insight into the host-switching and adaptive evolution of parasitic lice.</title>
        <authorList>
            <person name="Xu Y."/>
            <person name="Ma L."/>
            <person name="Liu S."/>
            <person name="Liang Y."/>
            <person name="Liu Q."/>
            <person name="He Z."/>
            <person name="Tian L."/>
            <person name="Duan Y."/>
            <person name="Cai W."/>
            <person name="Li H."/>
            <person name="Song F."/>
        </authorList>
    </citation>
    <scope>NUCLEOTIDE SEQUENCE</scope>
    <source>
        <strain evidence="11">Cailab_2023a</strain>
    </source>
</reference>
<evidence type="ECO:0000256" key="10">
    <source>
        <dbReference type="RuleBase" id="RU361115"/>
    </source>
</evidence>
<dbReference type="GO" id="GO:0005789">
    <property type="term" value="C:endoplasmic reticulum membrane"/>
    <property type="evidence" value="ECO:0007669"/>
    <property type="project" value="TreeGrafter"/>
</dbReference>
<keyword evidence="2 10" id="KW-0444">Lipid biosynthesis</keyword>
<dbReference type="GO" id="GO:0030148">
    <property type="term" value="P:sphingolipid biosynthetic process"/>
    <property type="evidence" value="ECO:0007669"/>
    <property type="project" value="TreeGrafter"/>
</dbReference>
<dbReference type="GO" id="GO:0019367">
    <property type="term" value="P:fatty acid elongation, saturated fatty acid"/>
    <property type="evidence" value="ECO:0007669"/>
    <property type="project" value="TreeGrafter"/>
</dbReference>
<feature type="transmembrane region" description="Helical" evidence="10">
    <location>
        <begin position="171"/>
        <end position="193"/>
    </location>
</feature>
<dbReference type="PANTHER" id="PTHR11157">
    <property type="entry name" value="FATTY ACID ACYL TRANSFERASE-RELATED"/>
    <property type="match status" value="1"/>
</dbReference>
<evidence type="ECO:0000256" key="1">
    <source>
        <dbReference type="ARBA" id="ARBA00004141"/>
    </source>
</evidence>
<evidence type="ECO:0000256" key="4">
    <source>
        <dbReference type="ARBA" id="ARBA00022692"/>
    </source>
</evidence>
<keyword evidence="4 10" id="KW-0812">Transmembrane</keyword>
<dbReference type="AlphaFoldDB" id="A0AAW2I3X1"/>
<evidence type="ECO:0000256" key="8">
    <source>
        <dbReference type="ARBA" id="ARBA00023136"/>
    </source>
</evidence>
<keyword evidence="7 10" id="KW-0443">Lipid metabolism</keyword>
<evidence type="ECO:0000256" key="6">
    <source>
        <dbReference type="ARBA" id="ARBA00022989"/>
    </source>
</evidence>
<dbReference type="GO" id="GO:0034625">
    <property type="term" value="P:fatty acid elongation, monounsaturated fatty acid"/>
    <property type="evidence" value="ECO:0007669"/>
    <property type="project" value="TreeGrafter"/>
</dbReference>
<dbReference type="Pfam" id="PF01151">
    <property type="entry name" value="ELO"/>
    <property type="match status" value="1"/>
</dbReference>
<evidence type="ECO:0000313" key="11">
    <source>
        <dbReference type="EMBL" id="KAL0276879.1"/>
    </source>
</evidence>
<proteinExistence type="inferred from homology"/>
<evidence type="ECO:0000256" key="2">
    <source>
        <dbReference type="ARBA" id="ARBA00022516"/>
    </source>
</evidence>
<keyword evidence="8 10" id="KW-0472">Membrane</keyword>
<dbReference type="PANTHER" id="PTHR11157:SF69">
    <property type="entry name" value="ELONGATION OF VERY LONG CHAIN FATTY ACIDS PROTEIN 7"/>
    <property type="match status" value="1"/>
</dbReference>
<name>A0AAW2I3X1_9NEOP</name>
<protein>
    <recommendedName>
        <fullName evidence="10">Elongation of very long chain fatty acids protein</fullName>
        <ecNumber evidence="10">2.3.1.199</ecNumber>
    </recommendedName>
    <alternativeName>
        <fullName evidence="10">Very-long-chain 3-oxoacyl-CoA synthase</fullName>
    </alternativeName>
</protein>
<dbReference type="EMBL" id="JARGDH010000002">
    <property type="protein sequence ID" value="KAL0276880.1"/>
    <property type="molecule type" value="Genomic_DNA"/>
</dbReference>
<comment type="caution">
    <text evidence="11">The sequence shown here is derived from an EMBL/GenBank/DDBJ whole genome shotgun (WGS) entry which is preliminary data.</text>
</comment>
<dbReference type="GO" id="GO:0042761">
    <property type="term" value="P:very long-chain fatty acid biosynthetic process"/>
    <property type="evidence" value="ECO:0007669"/>
    <property type="project" value="TreeGrafter"/>
</dbReference>
<sequence>MANLVHRLIDNYRDLMDNKSDPRVKDWPLMSSPLPTFLICAGFVYTVKVLGPKLMENRKPFQLKKVLIVYNFIQVLFSSWLFYECIQSGWFTFYSFRCQPVDYSTSPIAMRMARGCWWYYISKFTEFLDTIFFVLRKKFDHISTLHVTHHAVMPMSVWFGVKFTPGGHSTFFGLLNTFVHIIMYTYYMFAAMGPQFQKYLWWKKYLTALQMIQFVLVMIHAFQLLFIECNYPQAFVWWIGLHAVMFYFLFADFYKQAYLKKAKVAAEKRKADTVQEEVKKSVAAQDGAERTAFPAEKQIDLKNRKKGDGKSSPIVRPFFNGFVNICQMDHALLYEEDPSLAKEKSYVKST</sequence>
<evidence type="ECO:0000256" key="9">
    <source>
        <dbReference type="ARBA" id="ARBA00023160"/>
    </source>
</evidence>
<dbReference type="EMBL" id="JARGDH010000002">
    <property type="protein sequence ID" value="KAL0276879.1"/>
    <property type="molecule type" value="Genomic_DNA"/>
</dbReference>
<dbReference type="InterPro" id="IPR002076">
    <property type="entry name" value="ELO_fam"/>
</dbReference>
<gene>
    <name evidence="11" type="ORF">PYX00_004348</name>
</gene>
<keyword evidence="3 10" id="KW-0808">Transferase</keyword>
<evidence type="ECO:0000256" key="3">
    <source>
        <dbReference type="ARBA" id="ARBA00022679"/>
    </source>
</evidence>
<keyword evidence="9 10" id="KW-0275">Fatty acid biosynthesis</keyword>
<keyword evidence="5 10" id="KW-0276">Fatty acid metabolism</keyword>
<feature type="transmembrane region" description="Helical" evidence="10">
    <location>
        <begin position="66"/>
        <end position="83"/>
    </location>
</feature>
<organism evidence="11">
    <name type="scientific">Menopon gallinae</name>
    <name type="common">poultry shaft louse</name>
    <dbReference type="NCBI Taxonomy" id="328185"/>
    <lineage>
        <taxon>Eukaryota</taxon>
        <taxon>Metazoa</taxon>
        <taxon>Ecdysozoa</taxon>
        <taxon>Arthropoda</taxon>
        <taxon>Hexapoda</taxon>
        <taxon>Insecta</taxon>
        <taxon>Pterygota</taxon>
        <taxon>Neoptera</taxon>
        <taxon>Paraneoptera</taxon>
        <taxon>Psocodea</taxon>
        <taxon>Troctomorpha</taxon>
        <taxon>Phthiraptera</taxon>
        <taxon>Amblycera</taxon>
        <taxon>Menoponidae</taxon>
        <taxon>Menopon</taxon>
    </lineage>
</organism>
<accession>A0AAW2I3X1</accession>
<dbReference type="EC" id="2.3.1.199" evidence="10"/>
<evidence type="ECO:0000256" key="7">
    <source>
        <dbReference type="ARBA" id="ARBA00023098"/>
    </source>
</evidence>